<dbReference type="InterPro" id="IPR037171">
    <property type="entry name" value="NagB/RpiA_transferase-like"/>
</dbReference>
<dbReference type="InterPro" id="IPR004165">
    <property type="entry name" value="CoA_trans_fam_I"/>
</dbReference>
<dbReference type="STRING" id="413882.AAW51_0877"/>
<dbReference type="NCBIfam" id="TIGR02429">
    <property type="entry name" value="pcaI_scoA_fam"/>
    <property type="match status" value="1"/>
</dbReference>
<dbReference type="GO" id="GO:0008410">
    <property type="term" value="F:CoA-transferase activity"/>
    <property type="evidence" value="ECO:0007669"/>
    <property type="project" value="InterPro"/>
</dbReference>
<protein>
    <submittedName>
        <fullName evidence="3">Acetyl-CoA:acetoacetyl-CoA transferase subunit alpha</fullName>
    </submittedName>
</protein>
<proteinExistence type="inferred from homology"/>
<keyword evidence="2 3" id="KW-0808">Transferase</keyword>
<dbReference type="InterPro" id="IPR012792">
    <property type="entry name" value="3-oxoacid_CoA-transf_A"/>
</dbReference>
<dbReference type="PROSITE" id="PS01273">
    <property type="entry name" value="COA_TRANSF_1"/>
    <property type="match status" value="1"/>
</dbReference>
<reference evidence="3 4" key="1">
    <citation type="submission" date="2015-05" db="EMBL/GenBank/DDBJ databases">
        <authorList>
            <person name="Tang B."/>
            <person name="Yu Y."/>
        </authorList>
    </citation>
    <scope>NUCLEOTIDE SEQUENCE [LARGE SCALE GENOMIC DNA]</scope>
    <source>
        <strain evidence="3 4">DSM 7029</strain>
    </source>
</reference>
<dbReference type="KEGG" id="pbh:AAW51_0877"/>
<dbReference type="SMART" id="SM00882">
    <property type="entry name" value="CoA_trans"/>
    <property type="match status" value="1"/>
</dbReference>
<dbReference type="Pfam" id="PF01144">
    <property type="entry name" value="CoA_trans"/>
    <property type="match status" value="1"/>
</dbReference>
<dbReference type="PATRIC" id="fig|413882.6.peg.931"/>
<accession>A0A0G3BHV5</accession>
<dbReference type="Proteomes" id="UP000035352">
    <property type="component" value="Chromosome"/>
</dbReference>
<sequence>MGKTVKAADFIDHVADGATLMIGGFMGVGSPRRLIDELVRQGKKELTVIANDSARPGVAIGKLISARLVRRLVVSHIGTNPETQRQMMDGVLEVELVPQGTLAERIRAGGYGLGGVLTPTGVGTIVEQGKRTLEIEGRVFLLEMPLRAQYALVCARRADHIGNLVYALTARNLNPLMAMAADTVVAEPQEIVPVGVIAPDDVMTPAVLVDRLVAREPVHG</sequence>
<evidence type="ECO:0000313" key="3">
    <source>
        <dbReference type="EMBL" id="AKJ27568.1"/>
    </source>
</evidence>
<dbReference type="AlphaFoldDB" id="A0A0G3BHV5"/>
<dbReference type="RefSeq" id="WP_047193619.1">
    <property type="nucleotide sequence ID" value="NZ_CP011371.1"/>
</dbReference>
<evidence type="ECO:0000256" key="1">
    <source>
        <dbReference type="ARBA" id="ARBA00005612"/>
    </source>
</evidence>
<evidence type="ECO:0000313" key="4">
    <source>
        <dbReference type="Proteomes" id="UP000035352"/>
    </source>
</evidence>
<comment type="similarity">
    <text evidence="1">Belongs to the 3-oxoacid CoA-transferase subunit A family.</text>
</comment>
<dbReference type="PANTHER" id="PTHR13707:SF60">
    <property type="entry name" value="ACETATE COA-TRANSFERASE SUBUNIT ALPHA"/>
    <property type="match status" value="1"/>
</dbReference>
<dbReference type="OrthoDB" id="9777193at2"/>
<evidence type="ECO:0000256" key="2">
    <source>
        <dbReference type="ARBA" id="ARBA00022679"/>
    </source>
</evidence>
<organism evidence="3 4">
    <name type="scientific">Caldimonas brevitalea</name>
    <dbReference type="NCBI Taxonomy" id="413882"/>
    <lineage>
        <taxon>Bacteria</taxon>
        <taxon>Pseudomonadati</taxon>
        <taxon>Pseudomonadota</taxon>
        <taxon>Betaproteobacteria</taxon>
        <taxon>Burkholderiales</taxon>
        <taxon>Sphaerotilaceae</taxon>
        <taxon>Caldimonas</taxon>
    </lineage>
</organism>
<dbReference type="InterPro" id="IPR004163">
    <property type="entry name" value="CoA_transf_BS"/>
</dbReference>
<name>A0A0G3BHV5_9BURK</name>
<gene>
    <name evidence="3" type="primary">atoD</name>
    <name evidence="3" type="ORF">AAW51_0877</name>
</gene>
<keyword evidence="4" id="KW-1185">Reference proteome</keyword>
<dbReference type="PANTHER" id="PTHR13707">
    <property type="entry name" value="KETOACID-COENZYME A TRANSFERASE"/>
    <property type="match status" value="1"/>
</dbReference>
<dbReference type="EMBL" id="CP011371">
    <property type="protein sequence ID" value="AKJ27568.1"/>
    <property type="molecule type" value="Genomic_DNA"/>
</dbReference>
<dbReference type="SUPFAM" id="SSF100950">
    <property type="entry name" value="NagB/RpiA/CoA transferase-like"/>
    <property type="match status" value="1"/>
</dbReference>
<dbReference type="Gene3D" id="3.40.1080.10">
    <property type="entry name" value="Glutaconate Coenzyme A-transferase"/>
    <property type="match status" value="1"/>
</dbReference>